<feature type="transmembrane region" description="Helical" evidence="1">
    <location>
        <begin position="123"/>
        <end position="141"/>
    </location>
</feature>
<dbReference type="EMBL" id="MT142168">
    <property type="protein sequence ID" value="QJA75528.1"/>
    <property type="molecule type" value="Genomic_DNA"/>
</dbReference>
<dbReference type="AlphaFoldDB" id="A0A6M3K1E3"/>
<evidence type="ECO:0000313" key="2">
    <source>
        <dbReference type="EMBL" id="QJA75528.1"/>
    </source>
</evidence>
<accession>A0A6M3K1E3</accession>
<keyword evidence="1" id="KW-0812">Transmembrane</keyword>
<reference evidence="2" key="1">
    <citation type="submission" date="2020-03" db="EMBL/GenBank/DDBJ databases">
        <title>The deep terrestrial virosphere.</title>
        <authorList>
            <person name="Holmfeldt K."/>
            <person name="Nilsson E."/>
            <person name="Simone D."/>
            <person name="Lopez-Fernandez M."/>
            <person name="Wu X."/>
            <person name="de Brujin I."/>
            <person name="Lundin D."/>
            <person name="Andersson A."/>
            <person name="Bertilsson S."/>
            <person name="Dopson M."/>
        </authorList>
    </citation>
    <scope>NUCLEOTIDE SEQUENCE</scope>
    <source>
        <strain evidence="2">MM415A01765</strain>
    </source>
</reference>
<sequence>MDMNWKDLGQNILAHAPEIGAALGSVIPGAGTIAGGTAGAGIKAVAAMFGLSEAAKPEDIQAAIQADSQAFLKLKLADMEFIVKNRELDIAELKEKQSVYIEELRTKTVPMVDAIHKLGRQGLNLATIIVWCVAAGLGHIFNQYDLLILSVGNTAYQVIKGKGNQANGKQ</sequence>
<name>A0A6M3K1E3_9ZZZZ</name>
<keyword evidence="1" id="KW-1133">Transmembrane helix</keyword>
<organism evidence="2">
    <name type="scientific">viral metagenome</name>
    <dbReference type="NCBI Taxonomy" id="1070528"/>
    <lineage>
        <taxon>unclassified sequences</taxon>
        <taxon>metagenomes</taxon>
        <taxon>organismal metagenomes</taxon>
    </lineage>
</organism>
<gene>
    <name evidence="2" type="ORF">MM415A01765_0025</name>
</gene>
<protein>
    <submittedName>
        <fullName evidence="2">Uncharacterized protein</fullName>
    </submittedName>
</protein>
<proteinExistence type="predicted"/>
<evidence type="ECO:0000256" key="1">
    <source>
        <dbReference type="SAM" id="Phobius"/>
    </source>
</evidence>
<keyword evidence="1" id="KW-0472">Membrane</keyword>